<proteinExistence type="predicted"/>
<gene>
    <name evidence="1" type="ORF">SFRICE_006021</name>
</gene>
<accession>A0A2H1WY72</accession>
<reference evidence="1" key="1">
    <citation type="submission" date="2016-07" db="EMBL/GenBank/DDBJ databases">
        <authorList>
            <person name="Bretaudeau A."/>
        </authorList>
    </citation>
    <scope>NUCLEOTIDE SEQUENCE</scope>
    <source>
        <strain evidence="1">Rice</strain>
        <tissue evidence="1">Whole body</tissue>
    </source>
</reference>
<name>A0A2H1WY72_SPOFR</name>
<dbReference type="EMBL" id="ODYU01011535">
    <property type="protein sequence ID" value="SOQ57334.1"/>
    <property type="molecule type" value="Genomic_DNA"/>
</dbReference>
<dbReference type="AlphaFoldDB" id="A0A2H1WY72"/>
<protein>
    <submittedName>
        <fullName evidence="1">SFRICE_006021</fullName>
    </submittedName>
</protein>
<sequence length="129" mass="14747">MCSPIQCLPDYKEPPTYIPCIPIRGPSCLPCGMDNWTVRRPLIVHDSTFDYRPTSWPGMVLNNQDKKVRYQLINYERPGLWRLSTSAVLSSVQALLRRWIPRHNAVLALGQPPRPIAAFDKAVIQIGHR</sequence>
<organism evidence="1">
    <name type="scientific">Spodoptera frugiperda</name>
    <name type="common">Fall armyworm</name>
    <dbReference type="NCBI Taxonomy" id="7108"/>
    <lineage>
        <taxon>Eukaryota</taxon>
        <taxon>Metazoa</taxon>
        <taxon>Ecdysozoa</taxon>
        <taxon>Arthropoda</taxon>
        <taxon>Hexapoda</taxon>
        <taxon>Insecta</taxon>
        <taxon>Pterygota</taxon>
        <taxon>Neoptera</taxon>
        <taxon>Endopterygota</taxon>
        <taxon>Lepidoptera</taxon>
        <taxon>Glossata</taxon>
        <taxon>Ditrysia</taxon>
        <taxon>Noctuoidea</taxon>
        <taxon>Noctuidae</taxon>
        <taxon>Amphipyrinae</taxon>
        <taxon>Spodoptera</taxon>
    </lineage>
</organism>
<evidence type="ECO:0000313" key="1">
    <source>
        <dbReference type="EMBL" id="SOQ57334.1"/>
    </source>
</evidence>